<dbReference type="Proteomes" id="UP000308600">
    <property type="component" value="Unassembled WGS sequence"/>
</dbReference>
<evidence type="ECO:0000313" key="2">
    <source>
        <dbReference type="Proteomes" id="UP000308600"/>
    </source>
</evidence>
<sequence>MPAVTTSIPVDARPALAHVNLMVDTFISNSSVEDLRSIVRSMLATGTPNLAASFTAAARTRLRQTNGKPVPNARVLFTRHPSHISPSPQLHETLMRARSLYGAGLGFASLGVLTTIVKASIGLRWEEEGDMADILAEIDADIGQAIQSSKEEIEGGRVNDFTSARDVVTDLRLAINESYSDVQSWGGEFPFERAFCSLDCWKI</sequence>
<dbReference type="EMBL" id="ML208458">
    <property type="protein sequence ID" value="TFK64863.1"/>
    <property type="molecule type" value="Genomic_DNA"/>
</dbReference>
<protein>
    <submittedName>
        <fullName evidence="1">Uncharacterized protein</fullName>
    </submittedName>
</protein>
<reference evidence="1 2" key="1">
    <citation type="journal article" date="2019" name="Nat. Ecol. Evol.">
        <title>Megaphylogeny resolves global patterns of mushroom evolution.</title>
        <authorList>
            <person name="Varga T."/>
            <person name="Krizsan K."/>
            <person name="Foldi C."/>
            <person name="Dima B."/>
            <person name="Sanchez-Garcia M."/>
            <person name="Sanchez-Ramirez S."/>
            <person name="Szollosi G.J."/>
            <person name="Szarkandi J.G."/>
            <person name="Papp V."/>
            <person name="Albert L."/>
            <person name="Andreopoulos W."/>
            <person name="Angelini C."/>
            <person name="Antonin V."/>
            <person name="Barry K.W."/>
            <person name="Bougher N.L."/>
            <person name="Buchanan P."/>
            <person name="Buyck B."/>
            <person name="Bense V."/>
            <person name="Catcheside P."/>
            <person name="Chovatia M."/>
            <person name="Cooper J."/>
            <person name="Damon W."/>
            <person name="Desjardin D."/>
            <person name="Finy P."/>
            <person name="Geml J."/>
            <person name="Haridas S."/>
            <person name="Hughes K."/>
            <person name="Justo A."/>
            <person name="Karasinski D."/>
            <person name="Kautmanova I."/>
            <person name="Kiss B."/>
            <person name="Kocsube S."/>
            <person name="Kotiranta H."/>
            <person name="LaButti K.M."/>
            <person name="Lechner B.E."/>
            <person name="Liimatainen K."/>
            <person name="Lipzen A."/>
            <person name="Lukacs Z."/>
            <person name="Mihaltcheva S."/>
            <person name="Morgado L.N."/>
            <person name="Niskanen T."/>
            <person name="Noordeloos M.E."/>
            <person name="Ohm R.A."/>
            <person name="Ortiz-Santana B."/>
            <person name="Ovrebo C."/>
            <person name="Racz N."/>
            <person name="Riley R."/>
            <person name="Savchenko A."/>
            <person name="Shiryaev A."/>
            <person name="Soop K."/>
            <person name="Spirin V."/>
            <person name="Szebenyi C."/>
            <person name="Tomsovsky M."/>
            <person name="Tulloss R.E."/>
            <person name="Uehling J."/>
            <person name="Grigoriev I.V."/>
            <person name="Vagvolgyi C."/>
            <person name="Papp T."/>
            <person name="Martin F.M."/>
            <person name="Miettinen O."/>
            <person name="Hibbett D.S."/>
            <person name="Nagy L.G."/>
        </authorList>
    </citation>
    <scope>NUCLEOTIDE SEQUENCE [LARGE SCALE GENOMIC DNA]</scope>
    <source>
        <strain evidence="1 2">NL-1719</strain>
    </source>
</reference>
<evidence type="ECO:0000313" key="1">
    <source>
        <dbReference type="EMBL" id="TFK64863.1"/>
    </source>
</evidence>
<organism evidence="1 2">
    <name type="scientific">Pluteus cervinus</name>
    <dbReference type="NCBI Taxonomy" id="181527"/>
    <lineage>
        <taxon>Eukaryota</taxon>
        <taxon>Fungi</taxon>
        <taxon>Dikarya</taxon>
        <taxon>Basidiomycota</taxon>
        <taxon>Agaricomycotina</taxon>
        <taxon>Agaricomycetes</taxon>
        <taxon>Agaricomycetidae</taxon>
        <taxon>Agaricales</taxon>
        <taxon>Pluteineae</taxon>
        <taxon>Pluteaceae</taxon>
        <taxon>Pluteus</taxon>
    </lineage>
</organism>
<accession>A0ACD3AG40</accession>
<name>A0ACD3AG40_9AGAR</name>
<gene>
    <name evidence="1" type="ORF">BDN72DRAFT_861066</name>
</gene>
<proteinExistence type="predicted"/>
<keyword evidence="2" id="KW-1185">Reference proteome</keyword>